<proteinExistence type="predicted"/>
<feature type="non-terminal residue" evidence="2">
    <location>
        <position position="117"/>
    </location>
</feature>
<feature type="transmembrane region" description="Helical" evidence="1">
    <location>
        <begin position="77"/>
        <end position="97"/>
    </location>
</feature>
<name>A0A3B0XT99_9ZZZZ</name>
<dbReference type="EMBL" id="UOFI01000082">
    <property type="protein sequence ID" value="VAW66547.1"/>
    <property type="molecule type" value="Genomic_DNA"/>
</dbReference>
<dbReference type="PROSITE" id="PS51257">
    <property type="entry name" value="PROKAR_LIPOPROTEIN"/>
    <property type="match status" value="1"/>
</dbReference>
<keyword evidence="1" id="KW-0812">Transmembrane</keyword>
<keyword evidence="1" id="KW-0472">Membrane</keyword>
<gene>
    <name evidence="2" type="ORF">MNBD_GAMMA09-1757</name>
</gene>
<accession>A0A3B0XT99</accession>
<dbReference type="AlphaFoldDB" id="A0A3B0XT99"/>
<feature type="transmembrane region" description="Helical" evidence="1">
    <location>
        <begin position="46"/>
        <end position="65"/>
    </location>
</feature>
<sequence length="117" mass="12496">MQKKTILNLLLALLSLVGCILPLSSKGGYGVNIPVLIDFIPFSQMSMVAPLLYLIGSGYLLIALFDMSGRLHNAVSWYLVISVSGLAVTGISIVEAISHIELFGNMCSSIPQLNNAT</sequence>
<evidence type="ECO:0000313" key="2">
    <source>
        <dbReference type="EMBL" id="VAW66547.1"/>
    </source>
</evidence>
<protein>
    <submittedName>
        <fullName evidence="2">Uncharacterized protein</fullName>
    </submittedName>
</protein>
<organism evidence="2">
    <name type="scientific">hydrothermal vent metagenome</name>
    <dbReference type="NCBI Taxonomy" id="652676"/>
    <lineage>
        <taxon>unclassified sequences</taxon>
        <taxon>metagenomes</taxon>
        <taxon>ecological metagenomes</taxon>
    </lineage>
</organism>
<reference evidence="2" key="1">
    <citation type="submission" date="2018-06" db="EMBL/GenBank/DDBJ databases">
        <authorList>
            <person name="Zhirakovskaya E."/>
        </authorList>
    </citation>
    <scope>NUCLEOTIDE SEQUENCE</scope>
</reference>
<evidence type="ECO:0000256" key="1">
    <source>
        <dbReference type="SAM" id="Phobius"/>
    </source>
</evidence>
<keyword evidence="1" id="KW-1133">Transmembrane helix</keyword>